<accession>A0A4R2IXD4</accession>
<evidence type="ECO:0000313" key="2">
    <source>
        <dbReference type="EMBL" id="TCO48978.1"/>
    </source>
</evidence>
<dbReference type="PANTHER" id="PTHR48079:SF6">
    <property type="entry name" value="NAD(P)-BINDING DOMAIN-CONTAINING PROTEIN-RELATED"/>
    <property type="match status" value="1"/>
</dbReference>
<dbReference type="GO" id="GO:0005737">
    <property type="term" value="C:cytoplasm"/>
    <property type="evidence" value="ECO:0007669"/>
    <property type="project" value="TreeGrafter"/>
</dbReference>
<dbReference type="InterPro" id="IPR051783">
    <property type="entry name" value="NAD(P)-dependent_oxidoreduct"/>
</dbReference>
<reference evidence="2 3" key="1">
    <citation type="submission" date="2019-03" db="EMBL/GenBank/DDBJ databases">
        <title>Genomic Encyclopedia of Type Strains, Phase IV (KMG-IV): sequencing the most valuable type-strain genomes for metagenomic binning, comparative biology and taxonomic classification.</title>
        <authorList>
            <person name="Goeker M."/>
        </authorList>
    </citation>
    <scope>NUCLEOTIDE SEQUENCE [LARGE SCALE GENOMIC DNA]</scope>
    <source>
        <strain evidence="2 3">DSM 45934</strain>
    </source>
</reference>
<dbReference type="Gene3D" id="3.40.50.720">
    <property type="entry name" value="NAD(P)-binding Rossmann-like Domain"/>
    <property type="match status" value="1"/>
</dbReference>
<protein>
    <submittedName>
        <fullName evidence="2">Nucleoside-diphosphate-sugar epimerase</fullName>
    </submittedName>
</protein>
<name>A0A4R2IXD4_9PSEU</name>
<sequence>MRVLLIGSTGVLGSAALGPLLADGHQVTGLARNDERAAVIAKQGITPVVADLFDVQSLTDALHGHDAVINLATRIPVGGKLIRSSSWVENGRIRTEGSKALVAAAKAADVGILVQEGTVLAYADGGDAELAENAALNPVGPPAAAVAAHQAVEGFAGEGRIAVRLRIANVHGDDPLTRWILKGAKGRGPSYFGNKDGWITPIHPADVGTAIAAALSAPSGVYNVGATPVRKRDFGAVVATAAGGKKARTVPFKIGFLKILARSQRVVSTKLTEATGWKPELPEVATNWFPRV</sequence>
<dbReference type="EMBL" id="SLWS01000015">
    <property type="protein sequence ID" value="TCO48978.1"/>
    <property type="molecule type" value="Genomic_DNA"/>
</dbReference>
<evidence type="ECO:0000259" key="1">
    <source>
        <dbReference type="Pfam" id="PF01370"/>
    </source>
</evidence>
<dbReference type="InterPro" id="IPR036291">
    <property type="entry name" value="NAD(P)-bd_dom_sf"/>
</dbReference>
<proteinExistence type="predicted"/>
<dbReference type="OrthoDB" id="9787292at2"/>
<gene>
    <name evidence="2" type="ORF">EV192_115199</name>
</gene>
<organism evidence="2 3">
    <name type="scientific">Actinocrispum wychmicini</name>
    <dbReference type="NCBI Taxonomy" id="1213861"/>
    <lineage>
        <taxon>Bacteria</taxon>
        <taxon>Bacillati</taxon>
        <taxon>Actinomycetota</taxon>
        <taxon>Actinomycetes</taxon>
        <taxon>Pseudonocardiales</taxon>
        <taxon>Pseudonocardiaceae</taxon>
        <taxon>Actinocrispum</taxon>
    </lineage>
</organism>
<comment type="caution">
    <text evidence="2">The sequence shown here is derived from an EMBL/GenBank/DDBJ whole genome shotgun (WGS) entry which is preliminary data.</text>
</comment>
<dbReference type="GO" id="GO:0004029">
    <property type="term" value="F:aldehyde dehydrogenase (NAD+) activity"/>
    <property type="evidence" value="ECO:0007669"/>
    <property type="project" value="TreeGrafter"/>
</dbReference>
<dbReference type="PANTHER" id="PTHR48079">
    <property type="entry name" value="PROTEIN YEEZ"/>
    <property type="match status" value="1"/>
</dbReference>
<dbReference type="SUPFAM" id="SSF51735">
    <property type="entry name" value="NAD(P)-binding Rossmann-fold domains"/>
    <property type="match status" value="1"/>
</dbReference>
<dbReference type="AlphaFoldDB" id="A0A4R2IXD4"/>
<dbReference type="Pfam" id="PF01370">
    <property type="entry name" value="Epimerase"/>
    <property type="match status" value="1"/>
</dbReference>
<dbReference type="RefSeq" id="WP_132125320.1">
    <property type="nucleotide sequence ID" value="NZ_SLWS01000015.1"/>
</dbReference>
<dbReference type="Proteomes" id="UP000295680">
    <property type="component" value="Unassembled WGS sequence"/>
</dbReference>
<dbReference type="InterPro" id="IPR001509">
    <property type="entry name" value="Epimerase_deHydtase"/>
</dbReference>
<keyword evidence="3" id="KW-1185">Reference proteome</keyword>
<feature type="domain" description="NAD-dependent epimerase/dehydratase" evidence="1">
    <location>
        <begin position="3"/>
        <end position="225"/>
    </location>
</feature>
<evidence type="ECO:0000313" key="3">
    <source>
        <dbReference type="Proteomes" id="UP000295680"/>
    </source>
</evidence>